<accession>A0A552US35</accession>
<gene>
    <name evidence="1" type="ORF">FMM05_20805</name>
</gene>
<evidence type="ECO:0000313" key="2">
    <source>
        <dbReference type="Proteomes" id="UP000320643"/>
    </source>
</evidence>
<dbReference type="AlphaFoldDB" id="A0A552US35"/>
<dbReference type="EMBL" id="VJVZ01000027">
    <property type="protein sequence ID" value="TRW21033.1"/>
    <property type="molecule type" value="Genomic_DNA"/>
</dbReference>
<dbReference type="RefSeq" id="WP_143375352.1">
    <property type="nucleotide sequence ID" value="NZ_VJVZ01000027.1"/>
</dbReference>
<sequence length="247" mass="28679">MKKILNTTLYIVLFYCITGCSNTNSVAKEKVTIRITSPEINSLKRDDLNSRLGYNNELEKLKARNVLNCVIKNNSDEKLLFIFDPIRFPAGALESCVTDKNNIEKKLKKINNILGGEGESSLQILKLKRELVKYRDDQYEGMDIPNINFYDDYHKNSFVLMPGEEKVFKLKIYLPILTHNPANFDELPFSYYNNLSNSDRFSLIYRLDPTIYEKSLPKWELEALKRNGIKFYKDSIKSNSIPINLLN</sequence>
<organism evidence="1 2">
    <name type="scientific">Flavobacterium zepuense</name>
    <dbReference type="NCBI Taxonomy" id="2593302"/>
    <lineage>
        <taxon>Bacteria</taxon>
        <taxon>Pseudomonadati</taxon>
        <taxon>Bacteroidota</taxon>
        <taxon>Flavobacteriia</taxon>
        <taxon>Flavobacteriales</taxon>
        <taxon>Flavobacteriaceae</taxon>
        <taxon>Flavobacterium</taxon>
    </lineage>
</organism>
<protein>
    <submittedName>
        <fullName evidence="1">Uncharacterized protein</fullName>
    </submittedName>
</protein>
<name>A0A552US35_9FLAO</name>
<dbReference type="Proteomes" id="UP000320643">
    <property type="component" value="Unassembled WGS sequence"/>
</dbReference>
<proteinExistence type="predicted"/>
<evidence type="ECO:0000313" key="1">
    <source>
        <dbReference type="EMBL" id="TRW21033.1"/>
    </source>
</evidence>
<keyword evidence="2" id="KW-1185">Reference proteome</keyword>
<comment type="caution">
    <text evidence="1">The sequence shown here is derived from an EMBL/GenBank/DDBJ whole genome shotgun (WGS) entry which is preliminary data.</text>
</comment>
<reference evidence="1 2" key="1">
    <citation type="submission" date="2019-07" db="EMBL/GenBank/DDBJ databases">
        <title>Flavobacterium sp. nov., isolated from glacier ice.</title>
        <authorList>
            <person name="Liu Q."/>
            <person name="Xin Y.-H."/>
        </authorList>
    </citation>
    <scope>NUCLEOTIDE SEQUENCE [LARGE SCALE GENOMIC DNA]</scope>
    <source>
        <strain evidence="1 2">ZT4R6</strain>
    </source>
</reference>